<dbReference type="AlphaFoldDB" id="A0AA49JKL0"/>
<sequence length="254" mass="27125">MKRLQGKVAVITGGAGGIGSATARLFASEGANVLLVDLYESDLKRTVDQIGLPTVSYQTADVSKASDVELYVQTAVERYGGIDIFFDNAGIVGNVQPLTEYSEADFDRLIAVNVRGVWLGLKYVMPIMKQSKGGSIMITSSVAGMKGFANMVAYVTSKHAVVGMMRVAALEGASTGIRVNTINPGAVDNNMMRTLEEGMDEGHPEHAKEGFEHLTPMGRYCKNEEVAQLALFLAGDESQYITGSIHPIDGGLTI</sequence>
<comment type="similarity">
    <text evidence="1">Belongs to the short-chain dehydrogenases/reductases (SDR) family.</text>
</comment>
<dbReference type="NCBIfam" id="NF005559">
    <property type="entry name" value="PRK07231.1"/>
    <property type="match status" value="1"/>
</dbReference>
<dbReference type="Pfam" id="PF13561">
    <property type="entry name" value="adh_short_C2"/>
    <property type="match status" value="1"/>
</dbReference>
<dbReference type="InterPro" id="IPR020904">
    <property type="entry name" value="Sc_DH/Rdtase_CS"/>
</dbReference>
<dbReference type="PRINTS" id="PR00081">
    <property type="entry name" value="GDHRDH"/>
</dbReference>
<proteinExistence type="inferred from homology"/>
<dbReference type="InterPro" id="IPR036291">
    <property type="entry name" value="NAD(P)-bd_dom_sf"/>
</dbReference>
<dbReference type="Gene3D" id="3.40.50.720">
    <property type="entry name" value="NAD(P)-binding Rossmann-like Domain"/>
    <property type="match status" value="1"/>
</dbReference>
<evidence type="ECO:0000256" key="2">
    <source>
        <dbReference type="ARBA" id="ARBA00023002"/>
    </source>
</evidence>
<dbReference type="InterPro" id="IPR002347">
    <property type="entry name" value="SDR_fam"/>
</dbReference>
<dbReference type="GO" id="GO:0016491">
    <property type="term" value="F:oxidoreductase activity"/>
    <property type="evidence" value="ECO:0007669"/>
    <property type="project" value="UniProtKB-KW"/>
</dbReference>
<gene>
    <name evidence="3" type="ORF">K4G66_19705</name>
</gene>
<evidence type="ECO:0000313" key="3">
    <source>
        <dbReference type="EMBL" id="WKN40359.1"/>
    </source>
</evidence>
<reference evidence="3" key="1">
    <citation type="journal article" date="2023" name="Comput. Struct. Biotechnol. J.">
        <title>Discovery of a novel marine Bacteroidetes with a rich repertoire of carbohydrate-active enzymes.</title>
        <authorList>
            <person name="Chen B."/>
            <person name="Liu G."/>
            <person name="Chen Q."/>
            <person name="Wang H."/>
            <person name="Liu L."/>
            <person name="Tang K."/>
        </authorList>
    </citation>
    <scope>NUCLEOTIDE SEQUENCE</scope>
    <source>
        <strain evidence="3">TK19036</strain>
    </source>
</reference>
<name>A0AA49JKL0_9BACT</name>
<accession>A0AA49JKL0</accession>
<dbReference type="PROSITE" id="PS00061">
    <property type="entry name" value="ADH_SHORT"/>
    <property type="match status" value="1"/>
</dbReference>
<dbReference type="CDD" id="cd05233">
    <property type="entry name" value="SDR_c"/>
    <property type="match status" value="1"/>
</dbReference>
<keyword evidence="2" id="KW-0560">Oxidoreductase</keyword>
<dbReference type="EMBL" id="CP120682">
    <property type="protein sequence ID" value="WKN40359.1"/>
    <property type="molecule type" value="Genomic_DNA"/>
</dbReference>
<evidence type="ECO:0000256" key="1">
    <source>
        <dbReference type="ARBA" id="ARBA00006484"/>
    </source>
</evidence>
<organism evidence="3">
    <name type="scientific">Roseihalotalea indica</name>
    <dbReference type="NCBI Taxonomy" id="2867963"/>
    <lineage>
        <taxon>Bacteria</taxon>
        <taxon>Pseudomonadati</taxon>
        <taxon>Bacteroidota</taxon>
        <taxon>Cytophagia</taxon>
        <taxon>Cytophagales</taxon>
        <taxon>Catalimonadaceae</taxon>
        <taxon>Roseihalotalea</taxon>
    </lineage>
</organism>
<protein>
    <submittedName>
        <fullName evidence="3">SDR family NAD(P)-dependent oxidoreductase</fullName>
    </submittedName>
</protein>
<dbReference type="PANTHER" id="PTHR24321">
    <property type="entry name" value="DEHYDROGENASES, SHORT CHAIN"/>
    <property type="match status" value="1"/>
</dbReference>
<reference evidence="3" key="2">
    <citation type="journal article" date="2024" name="Antonie Van Leeuwenhoek">
        <title>Roseihalotalea indica gen. nov., sp. nov., a halophilic Bacteroidetes from mesopelagic Southwest Indian Ocean with higher carbohydrate metabolic potential.</title>
        <authorList>
            <person name="Chen B."/>
            <person name="Zhang M."/>
            <person name="Lin D."/>
            <person name="Ye J."/>
            <person name="Tang K."/>
        </authorList>
    </citation>
    <scope>NUCLEOTIDE SEQUENCE</scope>
    <source>
        <strain evidence="3">TK19036</strain>
    </source>
</reference>
<dbReference type="SUPFAM" id="SSF51735">
    <property type="entry name" value="NAD(P)-binding Rossmann-fold domains"/>
    <property type="match status" value="1"/>
</dbReference>
<dbReference type="FunFam" id="3.40.50.720:FF:000084">
    <property type="entry name" value="Short-chain dehydrogenase reductase"/>
    <property type="match status" value="1"/>
</dbReference>
<dbReference type="PANTHER" id="PTHR24321:SF15">
    <property type="entry name" value="OXIDOREDUCTASE UCPA"/>
    <property type="match status" value="1"/>
</dbReference>
<dbReference type="PRINTS" id="PR00080">
    <property type="entry name" value="SDRFAMILY"/>
</dbReference>